<dbReference type="PANTHER" id="PTHR11465">
    <property type="entry name" value="CATALASE"/>
    <property type="match status" value="1"/>
</dbReference>
<dbReference type="InterPro" id="IPR024168">
    <property type="entry name" value="Catalase_SrpA-type_pred"/>
</dbReference>
<keyword evidence="3" id="KW-1185">Reference proteome</keyword>
<dbReference type="InterPro" id="IPR011614">
    <property type="entry name" value="Catalase_core"/>
</dbReference>
<name>A0A319DR53_9EURO</name>
<dbReference type="PROSITE" id="PS51402">
    <property type="entry name" value="CATALASE_3"/>
    <property type="match status" value="1"/>
</dbReference>
<dbReference type="Gene3D" id="2.40.180.10">
    <property type="entry name" value="Catalase core domain"/>
    <property type="match status" value="1"/>
</dbReference>
<protein>
    <submittedName>
        <fullName evidence="2">Heme-dependent catalase</fullName>
    </submittedName>
</protein>
<dbReference type="GO" id="GO:0020037">
    <property type="term" value="F:heme binding"/>
    <property type="evidence" value="ECO:0007669"/>
    <property type="project" value="InterPro"/>
</dbReference>
<evidence type="ECO:0000259" key="1">
    <source>
        <dbReference type="SMART" id="SM01060"/>
    </source>
</evidence>
<feature type="domain" description="Catalase core" evidence="1">
    <location>
        <begin position="5"/>
        <end position="308"/>
    </location>
</feature>
<dbReference type="PRINTS" id="PR00067">
    <property type="entry name" value="CATALASE"/>
</dbReference>
<dbReference type="InterPro" id="IPR020835">
    <property type="entry name" value="Catalase_sf"/>
</dbReference>
<evidence type="ECO:0000313" key="3">
    <source>
        <dbReference type="Proteomes" id="UP000247810"/>
    </source>
</evidence>
<dbReference type="EMBL" id="KZ825797">
    <property type="protein sequence ID" value="PYI00032.1"/>
    <property type="molecule type" value="Genomic_DNA"/>
</dbReference>
<gene>
    <name evidence="2" type="ORF">BO71DRAFT_367552</name>
</gene>
<dbReference type="AlphaFoldDB" id="A0A319DR53"/>
<proteinExistence type="predicted"/>
<sequence length="308" mass="33433">MPLPTDPAVVATSHDLVDTLHGIFGPHPGKRPAHAKGLLLSGTFTPTPLASHLSSAPHFQNPSTPILARFSSSTGLPNLPDTDPNGNPRGLALRFQLTSTPRRTHTDIITHSTPLFPAKDGPSALAFFRALASGTLPAYLSTHPAALAFAQAEKPFPVSFAAENYFGVNAFKLVSSEGVERFVRYRMLPAAGEEYLTKEQVEGRSEGYLFEEVRERVRAGEVVFELVVQVAEEGDVTDDCTVTWPEGREVVSLGTVRLDAVVQDNEEEQKRIIFDPVPRVQGVEASGDPLIEARAGVYLISGRERREA</sequence>
<dbReference type="GO" id="GO:0005739">
    <property type="term" value="C:mitochondrion"/>
    <property type="evidence" value="ECO:0007669"/>
    <property type="project" value="TreeGrafter"/>
</dbReference>
<dbReference type="GO" id="GO:0004096">
    <property type="term" value="F:catalase activity"/>
    <property type="evidence" value="ECO:0007669"/>
    <property type="project" value="InterPro"/>
</dbReference>
<dbReference type="PIRSF" id="PIRSF000296">
    <property type="entry name" value="SrpA"/>
    <property type="match status" value="1"/>
</dbReference>
<organism evidence="2 3">
    <name type="scientific">Aspergillus ellipticus CBS 707.79</name>
    <dbReference type="NCBI Taxonomy" id="1448320"/>
    <lineage>
        <taxon>Eukaryota</taxon>
        <taxon>Fungi</taxon>
        <taxon>Dikarya</taxon>
        <taxon>Ascomycota</taxon>
        <taxon>Pezizomycotina</taxon>
        <taxon>Eurotiomycetes</taxon>
        <taxon>Eurotiomycetidae</taxon>
        <taxon>Eurotiales</taxon>
        <taxon>Aspergillaceae</taxon>
        <taxon>Aspergillus</taxon>
        <taxon>Aspergillus subgen. Circumdati</taxon>
    </lineage>
</organism>
<dbReference type="OrthoDB" id="6880011at2759"/>
<dbReference type="Proteomes" id="UP000247810">
    <property type="component" value="Unassembled WGS sequence"/>
</dbReference>
<accession>A0A319DR53</accession>
<dbReference type="GO" id="GO:0005777">
    <property type="term" value="C:peroxisome"/>
    <property type="evidence" value="ECO:0007669"/>
    <property type="project" value="TreeGrafter"/>
</dbReference>
<dbReference type="PANTHER" id="PTHR11465:SF62">
    <property type="entry name" value="CATALASE T"/>
    <property type="match status" value="1"/>
</dbReference>
<dbReference type="GO" id="GO:0042542">
    <property type="term" value="P:response to hydrogen peroxide"/>
    <property type="evidence" value="ECO:0007669"/>
    <property type="project" value="TreeGrafter"/>
</dbReference>
<dbReference type="Gene3D" id="1.20.1280.120">
    <property type="match status" value="1"/>
</dbReference>
<dbReference type="STRING" id="1448320.A0A319DR53"/>
<dbReference type="GO" id="GO:0042744">
    <property type="term" value="P:hydrogen peroxide catabolic process"/>
    <property type="evidence" value="ECO:0007669"/>
    <property type="project" value="TreeGrafter"/>
</dbReference>
<dbReference type="SUPFAM" id="SSF56634">
    <property type="entry name" value="Heme-dependent catalase-like"/>
    <property type="match status" value="1"/>
</dbReference>
<dbReference type="InterPro" id="IPR018028">
    <property type="entry name" value="Catalase"/>
</dbReference>
<dbReference type="SMART" id="SM01060">
    <property type="entry name" value="Catalase"/>
    <property type="match status" value="1"/>
</dbReference>
<dbReference type="Pfam" id="PF00199">
    <property type="entry name" value="Catalase"/>
    <property type="match status" value="1"/>
</dbReference>
<reference evidence="2 3" key="1">
    <citation type="submission" date="2018-02" db="EMBL/GenBank/DDBJ databases">
        <title>The genomes of Aspergillus section Nigri reveals drivers in fungal speciation.</title>
        <authorList>
            <consortium name="DOE Joint Genome Institute"/>
            <person name="Vesth T.C."/>
            <person name="Nybo J."/>
            <person name="Theobald S."/>
            <person name="Brandl J."/>
            <person name="Frisvad J.C."/>
            <person name="Nielsen K.F."/>
            <person name="Lyhne E.K."/>
            <person name="Kogle M.E."/>
            <person name="Kuo A."/>
            <person name="Riley R."/>
            <person name="Clum A."/>
            <person name="Nolan M."/>
            <person name="Lipzen A."/>
            <person name="Salamov A."/>
            <person name="Henrissat B."/>
            <person name="Wiebenga A."/>
            <person name="De vries R.P."/>
            <person name="Grigoriev I.V."/>
            <person name="Mortensen U.H."/>
            <person name="Andersen M.R."/>
            <person name="Baker S.E."/>
        </authorList>
    </citation>
    <scope>NUCLEOTIDE SEQUENCE [LARGE SCALE GENOMIC DNA]</scope>
    <source>
        <strain evidence="2 3">CBS 707.79</strain>
    </source>
</reference>
<dbReference type="CDD" id="cd08153">
    <property type="entry name" value="srpA_like"/>
    <property type="match status" value="1"/>
</dbReference>
<dbReference type="VEuPathDB" id="FungiDB:BO71DRAFT_367552"/>
<evidence type="ECO:0000313" key="2">
    <source>
        <dbReference type="EMBL" id="PYI00032.1"/>
    </source>
</evidence>